<dbReference type="AlphaFoldDB" id="A0AAV0SVM5"/>
<dbReference type="EMBL" id="CANTFM010000033">
    <property type="protein sequence ID" value="CAI5709264.1"/>
    <property type="molecule type" value="Genomic_DNA"/>
</dbReference>
<protein>
    <submittedName>
        <fullName evidence="1">Uncharacterized protein</fullName>
    </submittedName>
</protein>
<accession>A0AAV0SVM5</accession>
<evidence type="ECO:0000313" key="2">
    <source>
        <dbReference type="Proteomes" id="UP001162029"/>
    </source>
</evidence>
<proteinExistence type="predicted"/>
<dbReference type="Proteomes" id="UP001162029">
    <property type="component" value="Unassembled WGS sequence"/>
</dbReference>
<sequence length="164" mass="18746">MTPTRRPTANPFRFPNAVATIIGITSRRRHLIVRTSSTSSYGKKHKACSLLRVQEDESFLGRDCSPTGAEEEDTWYDSDFKQRMRLASVCSSEGSEYGGLGRQHLEEFIRMEISAFNESEQRREGSSDGKYIGSYSPEARRKCIERSIREKEDEELLCQLLSHT</sequence>
<organism evidence="1 2">
    <name type="scientific">Peronospora destructor</name>
    <dbReference type="NCBI Taxonomy" id="86335"/>
    <lineage>
        <taxon>Eukaryota</taxon>
        <taxon>Sar</taxon>
        <taxon>Stramenopiles</taxon>
        <taxon>Oomycota</taxon>
        <taxon>Peronosporomycetes</taxon>
        <taxon>Peronosporales</taxon>
        <taxon>Peronosporaceae</taxon>
        <taxon>Peronospora</taxon>
    </lineage>
</organism>
<gene>
    <name evidence="1" type="ORF">PDE001_LOCUS228</name>
</gene>
<name>A0AAV0SVM5_9STRA</name>
<reference evidence="1" key="1">
    <citation type="submission" date="2022-12" db="EMBL/GenBank/DDBJ databases">
        <authorList>
            <person name="Webb A."/>
        </authorList>
    </citation>
    <scope>NUCLEOTIDE SEQUENCE</scope>
    <source>
        <strain evidence="1">Pd1</strain>
    </source>
</reference>
<evidence type="ECO:0000313" key="1">
    <source>
        <dbReference type="EMBL" id="CAI5709264.1"/>
    </source>
</evidence>
<comment type="caution">
    <text evidence="1">The sequence shown here is derived from an EMBL/GenBank/DDBJ whole genome shotgun (WGS) entry which is preliminary data.</text>
</comment>
<keyword evidence="2" id="KW-1185">Reference proteome</keyword>